<dbReference type="WBParaSite" id="DME_0000806701-mRNA-1">
    <property type="protein sequence ID" value="DME_0000806701-mRNA-1"/>
    <property type="gene ID" value="DME_0000806701"/>
</dbReference>
<dbReference type="PANTHER" id="PTHR15729:SF10">
    <property type="entry name" value="GTPASE-ACTIVATING PROTEIN CDGAPR"/>
    <property type="match status" value="1"/>
</dbReference>
<dbReference type="InterPro" id="IPR051576">
    <property type="entry name" value="PX-Rho_GAP"/>
</dbReference>
<evidence type="ECO:0000313" key="2">
    <source>
        <dbReference type="EMBL" id="VDN52219.1"/>
    </source>
</evidence>
<proteinExistence type="predicted"/>
<reference evidence="5" key="1">
    <citation type="submission" date="2016-04" db="UniProtKB">
        <authorList>
            <consortium name="WormBaseParasite"/>
        </authorList>
    </citation>
    <scope>IDENTIFICATION</scope>
</reference>
<protein>
    <submittedName>
        <fullName evidence="5">HORMA domain-containing protein</fullName>
    </submittedName>
</protein>
<dbReference type="PANTHER" id="PTHR15729">
    <property type="entry name" value="CDC42 GTPASE-ACTIVATING PROTEIN"/>
    <property type="match status" value="1"/>
</dbReference>
<keyword evidence="4" id="KW-1185">Reference proteome</keyword>
<evidence type="ECO:0000313" key="3">
    <source>
        <dbReference type="Proteomes" id="UP000038040"/>
    </source>
</evidence>
<dbReference type="AlphaFoldDB" id="A0A158Q5S0"/>
<dbReference type="GO" id="GO:0005096">
    <property type="term" value="F:GTPase activator activity"/>
    <property type="evidence" value="ECO:0007669"/>
    <property type="project" value="UniProtKB-KW"/>
</dbReference>
<dbReference type="Proteomes" id="UP000038040">
    <property type="component" value="Unplaced"/>
</dbReference>
<dbReference type="OrthoDB" id="79452at2759"/>
<sequence length="140" mass="16128">MLISSVISAFITRSYKELCEFDCQLHCCVFDRDRSRLKELTESDCVRNNLRVQIEEYLTRLSQITGRRLINCFLVLKFLELDSRGNQYLLAEETSINTPAIACAIVTKDFEAQSCEQLSLRVCSIIYRKSDMGGSNYLSF</sequence>
<dbReference type="Proteomes" id="UP000274756">
    <property type="component" value="Unassembled WGS sequence"/>
</dbReference>
<evidence type="ECO:0000256" key="1">
    <source>
        <dbReference type="ARBA" id="ARBA00022468"/>
    </source>
</evidence>
<name>A0A158Q5S0_DRAME</name>
<organism evidence="3 5">
    <name type="scientific">Dracunculus medinensis</name>
    <name type="common">Guinea worm</name>
    <dbReference type="NCBI Taxonomy" id="318479"/>
    <lineage>
        <taxon>Eukaryota</taxon>
        <taxon>Metazoa</taxon>
        <taxon>Ecdysozoa</taxon>
        <taxon>Nematoda</taxon>
        <taxon>Chromadorea</taxon>
        <taxon>Rhabditida</taxon>
        <taxon>Spirurina</taxon>
        <taxon>Dracunculoidea</taxon>
        <taxon>Dracunculidae</taxon>
        <taxon>Dracunculus</taxon>
    </lineage>
</organism>
<reference evidence="2 4" key="2">
    <citation type="submission" date="2018-11" db="EMBL/GenBank/DDBJ databases">
        <authorList>
            <consortium name="Pathogen Informatics"/>
        </authorList>
    </citation>
    <scope>NUCLEOTIDE SEQUENCE [LARGE SCALE GENOMIC DNA]</scope>
</reference>
<evidence type="ECO:0000313" key="5">
    <source>
        <dbReference type="WBParaSite" id="DME_0000806701-mRNA-1"/>
    </source>
</evidence>
<accession>A0A158Q5S0</accession>
<evidence type="ECO:0000313" key="4">
    <source>
        <dbReference type="Proteomes" id="UP000274756"/>
    </source>
</evidence>
<dbReference type="STRING" id="318479.A0A158Q5S0"/>
<dbReference type="GO" id="GO:0007264">
    <property type="term" value="P:small GTPase-mediated signal transduction"/>
    <property type="evidence" value="ECO:0007669"/>
    <property type="project" value="TreeGrafter"/>
</dbReference>
<keyword evidence="1" id="KW-0343">GTPase activation</keyword>
<dbReference type="EMBL" id="UYYG01000049">
    <property type="protein sequence ID" value="VDN52219.1"/>
    <property type="molecule type" value="Genomic_DNA"/>
</dbReference>
<gene>
    <name evidence="2" type="ORF">DME_LOCUS2192</name>
</gene>